<protein>
    <submittedName>
        <fullName evidence="2">Uncharacterized protein</fullName>
    </submittedName>
</protein>
<evidence type="ECO:0000313" key="3">
    <source>
        <dbReference type="Proteomes" id="UP000007883"/>
    </source>
</evidence>
<evidence type="ECO:0000256" key="1">
    <source>
        <dbReference type="SAM" id="MobiDB-lite"/>
    </source>
</evidence>
<accession>I0HQC4</accession>
<dbReference type="KEGG" id="rge:RGE_18700"/>
<feature type="compositionally biased region" description="Basic and acidic residues" evidence="1">
    <location>
        <begin position="19"/>
        <end position="29"/>
    </location>
</feature>
<sequence length="44" mass="5018">MTPAAWRLPLRQAFQTSSREAHSSVDRYSTHPISGNKGMRPFED</sequence>
<gene>
    <name evidence="2" type="ordered locus">RGE_18700</name>
</gene>
<dbReference type="Proteomes" id="UP000007883">
    <property type="component" value="Chromosome"/>
</dbReference>
<organism evidence="2 3">
    <name type="scientific">Rubrivivax gelatinosus (strain NBRC 100245 / IL144)</name>
    <dbReference type="NCBI Taxonomy" id="983917"/>
    <lineage>
        <taxon>Bacteria</taxon>
        <taxon>Pseudomonadati</taxon>
        <taxon>Pseudomonadota</taxon>
        <taxon>Betaproteobacteria</taxon>
        <taxon>Burkholderiales</taxon>
        <taxon>Sphaerotilaceae</taxon>
        <taxon>Rubrivivax</taxon>
    </lineage>
</organism>
<dbReference type="HOGENOM" id="CLU_3221572_0_0_4"/>
<dbReference type="STRING" id="983917.RGE_18700"/>
<dbReference type="EMBL" id="AP012320">
    <property type="protein sequence ID" value="BAL95211.1"/>
    <property type="molecule type" value="Genomic_DNA"/>
</dbReference>
<dbReference type="AlphaFoldDB" id="I0HQC4"/>
<feature type="region of interest" description="Disordered" evidence="1">
    <location>
        <begin position="1"/>
        <end position="44"/>
    </location>
</feature>
<reference evidence="2 3" key="1">
    <citation type="journal article" date="2012" name="J. Bacteriol.">
        <title>Complete genome sequence of phototrophic betaproteobacterium Rubrivivax gelatinosus IL144.</title>
        <authorList>
            <person name="Nagashima S."/>
            <person name="Kamimura A."/>
            <person name="Shimizu T."/>
            <person name="Nakamura-isaki S."/>
            <person name="Aono E."/>
            <person name="Sakamoto K."/>
            <person name="Ichikawa N."/>
            <person name="Nakazawa H."/>
            <person name="Sekine M."/>
            <person name="Yamazaki S."/>
            <person name="Fujita N."/>
            <person name="Shimada K."/>
            <person name="Hanada S."/>
            <person name="Nagashima K.V.P."/>
        </authorList>
    </citation>
    <scope>NUCLEOTIDE SEQUENCE [LARGE SCALE GENOMIC DNA]</scope>
    <source>
        <strain evidence="3">NBRC 100245 / IL144</strain>
    </source>
</reference>
<evidence type="ECO:0000313" key="2">
    <source>
        <dbReference type="EMBL" id="BAL95211.1"/>
    </source>
</evidence>
<proteinExistence type="predicted"/>
<keyword evidence="3" id="KW-1185">Reference proteome</keyword>
<name>I0HQC4_RUBGI</name>